<feature type="compositionally biased region" description="Low complexity" evidence="1">
    <location>
        <begin position="41"/>
        <end position="54"/>
    </location>
</feature>
<dbReference type="Proteomes" id="UP000037069">
    <property type="component" value="Unassembled WGS sequence"/>
</dbReference>
<evidence type="ECO:0000313" key="3">
    <source>
        <dbReference type="EMBL" id="KNC34104.1"/>
    </source>
</evidence>
<keyword evidence="4" id="KW-1185">Reference proteome</keyword>
<keyword evidence="2" id="KW-0732">Signal</keyword>
<organism evidence="3 4">
    <name type="scientific">Lucilia cuprina</name>
    <name type="common">Green bottle fly</name>
    <name type="synonym">Australian sheep blowfly</name>
    <dbReference type="NCBI Taxonomy" id="7375"/>
    <lineage>
        <taxon>Eukaryota</taxon>
        <taxon>Metazoa</taxon>
        <taxon>Ecdysozoa</taxon>
        <taxon>Arthropoda</taxon>
        <taxon>Hexapoda</taxon>
        <taxon>Insecta</taxon>
        <taxon>Pterygota</taxon>
        <taxon>Neoptera</taxon>
        <taxon>Endopterygota</taxon>
        <taxon>Diptera</taxon>
        <taxon>Brachycera</taxon>
        <taxon>Muscomorpha</taxon>
        <taxon>Oestroidea</taxon>
        <taxon>Calliphoridae</taxon>
        <taxon>Luciliinae</taxon>
        <taxon>Lucilia</taxon>
    </lineage>
</organism>
<reference evidence="3 4" key="1">
    <citation type="journal article" date="2015" name="Nat. Commun.">
        <title>Lucilia cuprina genome unlocks parasitic fly biology to underpin future interventions.</title>
        <authorList>
            <person name="Anstead C.A."/>
            <person name="Korhonen P.K."/>
            <person name="Young N.D."/>
            <person name="Hall R.S."/>
            <person name="Jex A.R."/>
            <person name="Murali S.C."/>
            <person name="Hughes D.S."/>
            <person name="Lee S.F."/>
            <person name="Perry T."/>
            <person name="Stroehlein A.J."/>
            <person name="Ansell B.R."/>
            <person name="Breugelmans B."/>
            <person name="Hofmann A."/>
            <person name="Qu J."/>
            <person name="Dugan S."/>
            <person name="Lee S.L."/>
            <person name="Chao H."/>
            <person name="Dinh H."/>
            <person name="Han Y."/>
            <person name="Doddapaneni H.V."/>
            <person name="Worley K.C."/>
            <person name="Muzny D.M."/>
            <person name="Ioannidis P."/>
            <person name="Waterhouse R.M."/>
            <person name="Zdobnov E.M."/>
            <person name="James P.J."/>
            <person name="Bagnall N.H."/>
            <person name="Kotze A.C."/>
            <person name="Gibbs R.A."/>
            <person name="Richards S."/>
            <person name="Batterham P."/>
            <person name="Gasser R.B."/>
        </authorList>
    </citation>
    <scope>NUCLEOTIDE SEQUENCE [LARGE SCALE GENOMIC DNA]</scope>
    <source>
        <strain evidence="3 4">LS</strain>
        <tissue evidence="3">Full body</tissue>
    </source>
</reference>
<dbReference type="EMBL" id="JRES01000104">
    <property type="protein sequence ID" value="KNC34104.1"/>
    <property type="molecule type" value="Genomic_DNA"/>
</dbReference>
<protein>
    <submittedName>
        <fullName evidence="3">Uncharacterized protein</fullName>
    </submittedName>
</protein>
<name>A0A0L0CRN0_LUCCU</name>
<proteinExistence type="predicted"/>
<dbReference type="AlphaFoldDB" id="A0A0L0CRN0"/>
<feature type="signal peptide" evidence="2">
    <location>
        <begin position="1"/>
        <end position="21"/>
    </location>
</feature>
<evidence type="ECO:0000313" key="4">
    <source>
        <dbReference type="Proteomes" id="UP000037069"/>
    </source>
</evidence>
<accession>A0A0L0CRN0</accession>
<feature type="chain" id="PRO_5005536739" evidence="2">
    <location>
        <begin position="22"/>
        <end position="106"/>
    </location>
</feature>
<evidence type="ECO:0000256" key="2">
    <source>
        <dbReference type="SAM" id="SignalP"/>
    </source>
</evidence>
<comment type="caution">
    <text evidence="3">The sequence shown here is derived from an EMBL/GenBank/DDBJ whole genome shotgun (WGS) entry which is preliminary data.</text>
</comment>
<feature type="region of interest" description="Disordered" evidence="1">
    <location>
        <begin position="35"/>
        <end position="71"/>
    </location>
</feature>
<gene>
    <name evidence="3" type="ORF">FF38_06446</name>
</gene>
<sequence>MKLLALFCYILVVSFTSQVSGDDVIKTTTRGNYGSAHGIPNTTTNKTPLHNTTTYHPPQKPQRPCEPNGLGDYKGGCDDSVPVIVMPMGRPIMESVLDWFKSCLKN</sequence>
<evidence type="ECO:0000256" key="1">
    <source>
        <dbReference type="SAM" id="MobiDB-lite"/>
    </source>
</evidence>